<dbReference type="GO" id="GO:0008270">
    <property type="term" value="F:zinc ion binding"/>
    <property type="evidence" value="ECO:0007669"/>
    <property type="project" value="UniProtKB-KW"/>
</dbReference>
<sequence length="428" mass="47095">MPLDIGEHCARPGCNQKDFLPFPCDCCGGVFCLEHRTYDGHECPKAGAKDARAITCPLCRATIPLTGDMDENAVWETHARTTCKPEQYQEKKKPKERCAAEGCREVLSASNTVQCTTCRKKNAVPSSNTTAASECCPICQEKRILTAPVVDARQQQWLLALLQLPAPLHLPQLITHAETAHQGQTRGKSDCCTMTLAPLGRLLDLSKVDLMGLVESKPLLAPPFERLSEWTLARVEKLLADYLAKDLDFGLDYHGLSLILDGDKEWSERIIKAFGSQNGLINVLSFITGAALVVSATPEEKAHQATALVCFKAFDFSGTGSISMDETTIMFLCALRGYIVMTGFGAVPEDEAVEACTVELFRSCDKDNYSKITKEDFLTWVNKKLGLDHAKDWTAEKFFGIFGLQQRHAPRDHEDQNSSEDAGTTAAD</sequence>
<feature type="domain" description="AN1-type" evidence="7">
    <location>
        <begin position="3"/>
        <end position="51"/>
    </location>
</feature>
<dbReference type="Pfam" id="PF25403">
    <property type="entry name" value="zf-C2H2_ZFAND2"/>
    <property type="match status" value="1"/>
</dbReference>
<proteinExistence type="predicted"/>
<keyword evidence="9" id="KW-1185">Reference proteome</keyword>
<reference evidence="8 9" key="1">
    <citation type="journal article" date="2014" name="Genome Biol. Evol.">
        <title>The secreted proteins of Achlya hypogyna and Thraustotheca clavata identify the ancestral oomycete secretome and reveal gene acquisitions by horizontal gene transfer.</title>
        <authorList>
            <person name="Misner I."/>
            <person name="Blouin N."/>
            <person name="Leonard G."/>
            <person name="Richards T.A."/>
            <person name="Lane C.E."/>
        </authorList>
    </citation>
    <scope>NUCLEOTIDE SEQUENCE [LARGE SCALE GENOMIC DNA]</scope>
    <source>
        <strain evidence="8 9">ATCC 48635</strain>
    </source>
</reference>
<comment type="caution">
    <text evidence="8">The sequence shown here is derived from an EMBL/GenBank/DDBJ whole genome shotgun (WGS) entry which is preliminary data.</text>
</comment>
<dbReference type="SUPFAM" id="SSF118310">
    <property type="entry name" value="AN1-like Zinc finger"/>
    <property type="match status" value="1"/>
</dbReference>
<evidence type="ECO:0000256" key="5">
    <source>
        <dbReference type="PROSITE-ProRule" id="PRU00449"/>
    </source>
</evidence>
<dbReference type="Proteomes" id="UP000243579">
    <property type="component" value="Unassembled WGS sequence"/>
</dbReference>
<keyword evidence="2" id="KW-0677">Repeat</keyword>
<dbReference type="OrthoDB" id="205893at2759"/>
<accession>A0A1V9ZLT5</accession>
<dbReference type="AlphaFoldDB" id="A0A1V9ZLT5"/>
<evidence type="ECO:0000256" key="3">
    <source>
        <dbReference type="ARBA" id="ARBA00022771"/>
    </source>
</evidence>
<evidence type="ECO:0000256" key="2">
    <source>
        <dbReference type="ARBA" id="ARBA00022737"/>
    </source>
</evidence>
<keyword evidence="3 5" id="KW-0863">Zinc-finger</keyword>
<dbReference type="Gene3D" id="1.10.238.10">
    <property type="entry name" value="EF-hand"/>
    <property type="match status" value="1"/>
</dbReference>
<evidence type="ECO:0000313" key="9">
    <source>
        <dbReference type="Proteomes" id="UP000243579"/>
    </source>
</evidence>
<dbReference type="SUPFAM" id="SSF47473">
    <property type="entry name" value="EF-hand"/>
    <property type="match status" value="1"/>
</dbReference>
<dbReference type="EMBL" id="JNBR01000075">
    <property type="protein sequence ID" value="OQR98955.1"/>
    <property type="molecule type" value="Genomic_DNA"/>
</dbReference>
<dbReference type="InterPro" id="IPR011992">
    <property type="entry name" value="EF-hand-dom_pair"/>
</dbReference>
<dbReference type="InterPro" id="IPR035896">
    <property type="entry name" value="AN1-like_Znf"/>
</dbReference>
<dbReference type="Gene3D" id="4.10.1110.10">
    <property type="entry name" value="AN1-like Zinc finger"/>
    <property type="match status" value="1"/>
</dbReference>
<dbReference type="Pfam" id="PF01428">
    <property type="entry name" value="zf-AN1"/>
    <property type="match status" value="1"/>
</dbReference>
<evidence type="ECO:0000256" key="4">
    <source>
        <dbReference type="ARBA" id="ARBA00022833"/>
    </source>
</evidence>
<keyword evidence="1" id="KW-0479">Metal-binding</keyword>
<dbReference type="STRING" id="1202772.A0A1V9ZLT5"/>
<dbReference type="SMART" id="SM00154">
    <property type="entry name" value="ZnF_AN1"/>
    <property type="match status" value="1"/>
</dbReference>
<protein>
    <recommendedName>
        <fullName evidence="7">AN1-type domain-containing protein</fullName>
    </recommendedName>
</protein>
<name>A0A1V9ZLT5_ACHHY</name>
<organism evidence="8 9">
    <name type="scientific">Achlya hypogyna</name>
    <name type="common">Oomycete</name>
    <name type="synonym">Protoachlya hypogyna</name>
    <dbReference type="NCBI Taxonomy" id="1202772"/>
    <lineage>
        <taxon>Eukaryota</taxon>
        <taxon>Sar</taxon>
        <taxon>Stramenopiles</taxon>
        <taxon>Oomycota</taxon>
        <taxon>Saprolegniomycetes</taxon>
        <taxon>Saprolegniales</taxon>
        <taxon>Achlyaceae</taxon>
        <taxon>Achlya</taxon>
    </lineage>
</organism>
<keyword evidence="4" id="KW-0862">Zinc</keyword>
<dbReference type="PANTHER" id="PTHR14677">
    <property type="entry name" value="ARSENITE INDUCUBLE RNA ASSOCIATED PROTEIN AIP-1-RELATED"/>
    <property type="match status" value="1"/>
</dbReference>
<evidence type="ECO:0000256" key="1">
    <source>
        <dbReference type="ARBA" id="ARBA00022723"/>
    </source>
</evidence>
<dbReference type="InterPro" id="IPR057357">
    <property type="entry name" value="Znf-C2H2_ZFAND2A/B"/>
</dbReference>
<dbReference type="InterPro" id="IPR000058">
    <property type="entry name" value="Znf_AN1"/>
</dbReference>
<dbReference type="PROSITE" id="PS51039">
    <property type="entry name" value="ZF_AN1"/>
    <property type="match status" value="1"/>
</dbReference>
<evidence type="ECO:0000313" key="8">
    <source>
        <dbReference type="EMBL" id="OQR98955.1"/>
    </source>
</evidence>
<feature type="compositionally biased region" description="Polar residues" evidence="6">
    <location>
        <begin position="419"/>
        <end position="428"/>
    </location>
</feature>
<evidence type="ECO:0000256" key="6">
    <source>
        <dbReference type="SAM" id="MobiDB-lite"/>
    </source>
</evidence>
<dbReference type="GO" id="GO:0005737">
    <property type="term" value="C:cytoplasm"/>
    <property type="evidence" value="ECO:0007669"/>
    <property type="project" value="TreeGrafter"/>
</dbReference>
<feature type="region of interest" description="Disordered" evidence="6">
    <location>
        <begin position="408"/>
        <end position="428"/>
    </location>
</feature>
<evidence type="ECO:0000259" key="7">
    <source>
        <dbReference type="PROSITE" id="PS51039"/>
    </source>
</evidence>
<dbReference type="PANTHER" id="PTHR14677:SF20">
    <property type="entry name" value="ZINC FINGER AN1-TYPE CONTAINING 2A-RELATED"/>
    <property type="match status" value="1"/>
</dbReference>
<gene>
    <name evidence="8" type="ORF">ACHHYP_07410</name>
</gene>